<evidence type="ECO:0000256" key="1">
    <source>
        <dbReference type="ARBA" id="ARBA00022741"/>
    </source>
</evidence>
<dbReference type="SMART" id="SM00490">
    <property type="entry name" value="HELICc"/>
    <property type="match status" value="1"/>
</dbReference>
<dbReference type="Pfam" id="PF00270">
    <property type="entry name" value="DEAD"/>
    <property type="match status" value="1"/>
</dbReference>
<reference evidence="8" key="1">
    <citation type="journal article" date="2013" name="Science">
        <title>Gene transfer from bacteria and archaea facilitated evolution of an extremophilic eukaryote.</title>
        <authorList>
            <person name="Schonknecht G."/>
            <person name="Chen W.H."/>
            <person name="Ternes C.M."/>
            <person name="Barbier G.G."/>
            <person name="Shrestha R.P."/>
            <person name="Stanke M."/>
            <person name="Brautigam A."/>
            <person name="Baker B.J."/>
            <person name="Banfield J.F."/>
            <person name="Garavito R.M."/>
            <person name="Carr K."/>
            <person name="Wilkerson C."/>
            <person name="Rensing S.A."/>
            <person name="Gagneul D."/>
            <person name="Dickenson N.E."/>
            <person name="Oesterhelt C."/>
            <person name="Lercher M.J."/>
            <person name="Weber A.P."/>
        </authorList>
    </citation>
    <scope>NUCLEOTIDE SEQUENCE [LARGE SCALE GENOMIC DNA]</scope>
    <source>
        <strain evidence="8">074W</strain>
    </source>
</reference>
<keyword evidence="1" id="KW-0547">Nucleotide-binding</keyword>
<dbReference type="InterPro" id="IPR014001">
    <property type="entry name" value="Helicase_ATP-bd"/>
</dbReference>
<protein>
    <submittedName>
        <fullName evidence="7">ATP-dependent RNA helicase</fullName>
        <ecNumber evidence="7">3.6.4.13</ecNumber>
    </submittedName>
</protein>
<evidence type="ECO:0000313" key="7">
    <source>
        <dbReference type="EMBL" id="EME29421.1"/>
    </source>
</evidence>
<dbReference type="GO" id="GO:0016787">
    <property type="term" value="F:hydrolase activity"/>
    <property type="evidence" value="ECO:0007669"/>
    <property type="project" value="UniProtKB-KW"/>
</dbReference>
<proteinExistence type="predicted"/>
<dbReference type="PROSITE" id="PS51192">
    <property type="entry name" value="HELICASE_ATP_BIND_1"/>
    <property type="match status" value="1"/>
</dbReference>
<dbReference type="Pfam" id="PF00271">
    <property type="entry name" value="Helicase_C"/>
    <property type="match status" value="1"/>
</dbReference>
<dbReference type="InterPro" id="IPR044742">
    <property type="entry name" value="DEAD/DEAH_RhlB"/>
</dbReference>
<dbReference type="GeneID" id="17088217"/>
<feature type="domain" description="Helicase C-terminal" evidence="6">
    <location>
        <begin position="256"/>
        <end position="407"/>
    </location>
</feature>
<evidence type="ECO:0000256" key="2">
    <source>
        <dbReference type="ARBA" id="ARBA00022801"/>
    </source>
</evidence>
<dbReference type="eggNOG" id="KOG0331">
    <property type="taxonomic scope" value="Eukaryota"/>
</dbReference>
<dbReference type="SMART" id="SM00487">
    <property type="entry name" value="DEXDc"/>
    <property type="match status" value="1"/>
</dbReference>
<dbReference type="OrthoDB" id="10256233at2759"/>
<evidence type="ECO:0000259" key="5">
    <source>
        <dbReference type="PROSITE" id="PS51192"/>
    </source>
</evidence>
<keyword evidence="3 7" id="KW-0347">Helicase</keyword>
<dbReference type="RefSeq" id="XP_005705941.1">
    <property type="nucleotide sequence ID" value="XM_005705884.1"/>
</dbReference>
<evidence type="ECO:0000256" key="3">
    <source>
        <dbReference type="ARBA" id="ARBA00022806"/>
    </source>
</evidence>
<dbReference type="KEGG" id="gsl:Gasu_32420"/>
<dbReference type="CDD" id="cd18787">
    <property type="entry name" value="SF2_C_DEAD"/>
    <property type="match status" value="1"/>
</dbReference>
<dbReference type="InterPro" id="IPR001650">
    <property type="entry name" value="Helicase_C-like"/>
</dbReference>
<feature type="domain" description="Helicase ATP-binding" evidence="5">
    <location>
        <begin position="47"/>
        <end position="230"/>
    </location>
</feature>
<dbReference type="AlphaFoldDB" id="M2W1A2"/>
<dbReference type="GO" id="GO:0003724">
    <property type="term" value="F:RNA helicase activity"/>
    <property type="evidence" value="ECO:0007669"/>
    <property type="project" value="UniProtKB-EC"/>
</dbReference>
<dbReference type="InterPro" id="IPR027417">
    <property type="entry name" value="P-loop_NTPase"/>
</dbReference>
<keyword evidence="2 7" id="KW-0378">Hydrolase</keyword>
<name>M2W1A2_GALSU</name>
<dbReference type="GO" id="GO:0003676">
    <property type="term" value="F:nucleic acid binding"/>
    <property type="evidence" value="ECO:0007669"/>
    <property type="project" value="InterPro"/>
</dbReference>
<dbReference type="InterPro" id="IPR011545">
    <property type="entry name" value="DEAD/DEAH_box_helicase_dom"/>
</dbReference>
<keyword evidence="8" id="KW-1185">Reference proteome</keyword>
<dbReference type="GO" id="GO:0005524">
    <property type="term" value="F:ATP binding"/>
    <property type="evidence" value="ECO:0007669"/>
    <property type="project" value="UniProtKB-KW"/>
</dbReference>
<dbReference type="EC" id="3.6.4.13" evidence="7"/>
<dbReference type="OMA" id="NGDMLMK"/>
<sequence length="410" mass="45837">MTLAKSDQVLKTEETGFLSLGVSETTCKALVDAFDIHIPTAIQRKAIPAISGGANVIVGAETGSGKSLAYLIPIIERLKLQEELQSFIRKPKKPRALVFVPTRELGEQLLRVLKALSHHIKFRAVSLLGGRLSFVQQKKSLEENVDIVVCSPSRLVKHAVSGNIYFGDIRFIVLDEVDALLGDDFVRDLDVLLAKLPKKEEKIQFIAVGATHPKQVFPIYEKYLPNAKLVNDKLHLLPVNTKHVFVNIQGDDATQELISLLQQEEEKENPRTSNRIIVFCNTVASCRFVEHYLSERGYHTINYHGEIPPKKRKALFSEFLTQKHVILICTDVGARGLDNVSVNLVLNFEFPTCVVDYIHRAGRTGRAGNSGKVVSFIRKKDLSLARAIESGISQKKDLLEYTAQLKRKPN</sequence>
<evidence type="ECO:0000259" key="6">
    <source>
        <dbReference type="PROSITE" id="PS51194"/>
    </source>
</evidence>
<dbReference type="CDD" id="cd00268">
    <property type="entry name" value="DEADc"/>
    <property type="match status" value="1"/>
</dbReference>
<organism evidence="7 8">
    <name type="scientific">Galdieria sulphuraria</name>
    <name type="common">Red alga</name>
    <dbReference type="NCBI Taxonomy" id="130081"/>
    <lineage>
        <taxon>Eukaryota</taxon>
        <taxon>Rhodophyta</taxon>
        <taxon>Bangiophyceae</taxon>
        <taxon>Galdieriales</taxon>
        <taxon>Galdieriaceae</taxon>
        <taxon>Galdieria</taxon>
    </lineage>
</organism>
<dbReference type="STRING" id="130081.M2W1A2"/>
<dbReference type="SUPFAM" id="SSF52540">
    <property type="entry name" value="P-loop containing nucleoside triphosphate hydrolases"/>
    <property type="match status" value="1"/>
</dbReference>
<dbReference type="EMBL" id="KB454509">
    <property type="protein sequence ID" value="EME29421.1"/>
    <property type="molecule type" value="Genomic_DNA"/>
</dbReference>
<dbReference type="Gene3D" id="3.40.50.300">
    <property type="entry name" value="P-loop containing nucleotide triphosphate hydrolases"/>
    <property type="match status" value="2"/>
</dbReference>
<accession>M2W1A2</accession>
<dbReference type="PROSITE" id="PS51194">
    <property type="entry name" value="HELICASE_CTER"/>
    <property type="match status" value="1"/>
</dbReference>
<evidence type="ECO:0000313" key="8">
    <source>
        <dbReference type="Proteomes" id="UP000030680"/>
    </source>
</evidence>
<evidence type="ECO:0000256" key="4">
    <source>
        <dbReference type="ARBA" id="ARBA00022840"/>
    </source>
</evidence>
<dbReference type="Gramene" id="EME29421">
    <property type="protein sequence ID" value="EME29421"/>
    <property type="gene ID" value="Gasu_32420"/>
</dbReference>
<gene>
    <name evidence="7" type="ORF">Gasu_32420</name>
</gene>
<keyword evidence="4" id="KW-0067">ATP-binding</keyword>
<dbReference type="Proteomes" id="UP000030680">
    <property type="component" value="Unassembled WGS sequence"/>
</dbReference>
<dbReference type="PANTHER" id="PTHR47960">
    <property type="entry name" value="DEAD-BOX ATP-DEPENDENT RNA HELICASE 50"/>
    <property type="match status" value="1"/>
</dbReference>